<gene>
    <name evidence="2" type="ORF">PO587_36080</name>
</gene>
<name>A0ABT5G4X1_9ACTN</name>
<dbReference type="EMBL" id="JAQOSK010000018">
    <property type="protein sequence ID" value="MDC2959858.1"/>
    <property type="molecule type" value="Genomic_DNA"/>
</dbReference>
<evidence type="ECO:0000313" key="2">
    <source>
        <dbReference type="EMBL" id="MDC2959858.1"/>
    </source>
</evidence>
<comment type="caution">
    <text evidence="2">The sequence shown here is derived from an EMBL/GenBank/DDBJ whole genome shotgun (WGS) entry which is preliminary data.</text>
</comment>
<proteinExistence type="predicted"/>
<sequence>MRMKSIGAVLTGALVLSASAAVAPAAYATETGVVIQKLSVNGGKPIVLGTSQSESFTISVTASDDSGISKDLAFLQIDREVGDDYWSYHGTPTCTAVNATTSTCKLTFKLDSGWGVPRNALAGKWDVTVQLQSKDGDFYNNGGAAKHPVLRRGTLSVNAGPEPVAKGKPITVTGKLARANWDRRVYAGYTNQPVKLQFRKAGTSTYTTLKTVYSNATGNLSTTVTAATDGYWRWSFAGTSTTSAVNATGDYVDVR</sequence>
<dbReference type="PROSITE" id="PS00430">
    <property type="entry name" value="TONB_DEPENDENT_REC_1"/>
    <property type="match status" value="1"/>
</dbReference>
<feature type="signal peptide" evidence="1">
    <location>
        <begin position="1"/>
        <end position="28"/>
    </location>
</feature>
<dbReference type="InterPro" id="IPR010916">
    <property type="entry name" value="TonB_box_CS"/>
</dbReference>
<evidence type="ECO:0008006" key="4">
    <source>
        <dbReference type="Google" id="ProtNLM"/>
    </source>
</evidence>
<organism evidence="2 3">
    <name type="scientific">Streptomyces gilvifuscus</name>
    <dbReference type="NCBI Taxonomy" id="1550617"/>
    <lineage>
        <taxon>Bacteria</taxon>
        <taxon>Bacillati</taxon>
        <taxon>Actinomycetota</taxon>
        <taxon>Actinomycetes</taxon>
        <taxon>Kitasatosporales</taxon>
        <taxon>Streptomycetaceae</taxon>
        <taxon>Streptomyces</taxon>
    </lineage>
</organism>
<protein>
    <recommendedName>
        <fullName evidence="4">Calcium-binding protein</fullName>
    </recommendedName>
</protein>
<dbReference type="Proteomes" id="UP001221328">
    <property type="component" value="Unassembled WGS sequence"/>
</dbReference>
<feature type="chain" id="PRO_5045132516" description="Calcium-binding protein" evidence="1">
    <location>
        <begin position="29"/>
        <end position="255"/>
    </location>
</feature>
<reference evidence="2 3" key="1">
    <citation type="journal article" date="2015" name="Int. J. Syst. Evol. Microbiol.">
        <title>Streptomyces gilvifuscus sp. nov., an actinomycete that produces antibacterial compounds isolated from soil.</title>
        <authorList>
            <person name="Nguyen T.M."/>
            <person name="Kim J."/>
        </authorList>
    </citation>
    <scope>NUCLEOTIDE SEQUENCE [LARGE SCALE GENOMIC DNA]</scope>
    <source>
        <strain evidence="2 3">T113</strain>
    </source>
</reference>
<evidence type="ECO:0000256" key="1">
    <source>
        <dbReference type="SAM" id="SignalP"/>
    </source>
</evidence>
<accession>A0ABT5G4X1</accession>
<keyword evidence="1" id="KW-0732">Signal</keyword>
<keyword evidence="3" id="KW-1185">Reference proteome</keyword>
<evidence type="ECO:0000313" key="3">
    <source>
        <dbReference type="Proteomes" id="UP001221328"/>
    </source>
</evidence>